<feature type="signal peptide" evidence="1">
    <location>
        <begin position="1"/>
        <end position="20"/>
    </location>
</feature>
<sequence length="119" mass="13006">MQPTLTTLSTLLILSTFATSLSLPHCPVEQCDPNPTNNKCDITTSCIRNSPTGQLHCACRAGYKAAAKDGDTSVHYRTKFAGQEYRVFVKPGTPCDTLCDEWWLGPDSCVEVQVLPHCS</sequence>
<dbReference type="OrthoDB" id="291007at2759"/>
<keyword evidence="3" id="KW-1185">Reference proteome</keyword>
<proteinExistence type="predicted"/>
<dbReference type="AlphaFoldDB" id="A0A4V6RHF8"/>
<dbReference type="EMBL" id="ML220117">
    <property type="protein sequence ID" value="TGZ81935.1"/>
    <property type="molecule type" value="Genomic_DNA"/>
</dbReference>
<evidence type="ECO:0000256" key="1">
    <source>
        <dbReference type="SAM" id="SignalP"/>
    </source>
</evidence>
<dbReference type="Proteomes" id="UP000298138">
    <property type="component" value="Unassembled WGS sequence"/>
</dbReference>
<reference evidence="2 3" key="1">
    <citation type="submission" date="2019-04" db="EMBL/GenBank/DDBJ databases">
        <title>Comparative genomics and transcriptomics to analyze fruiting body development in filamentous ascomycetes.</title>
        <authorList>
            <consortium name="DOE Joint Genome Institute"/>
            <person name="Lutkenhaus R."/>
            <person name="Traeger S."/>
            <person name="Breuer J."/>
            <person name="Kuo A."/>
            <person name="Lipzen A."/>
            <person name="Pangilinan J."/>
            <person name="Dilworth D."/>
            <person name="Sandor L."/>
            <person name="Poggeler S."/>
            <person name="Barry K."/>
            <person name="Grigoriev I.V."/>
            <person name="Nowrousian M."/>
        </authorList>
    </citation>
    <scope>NUCLEOTIDE SEQUENCE [LARGE SCALE GENOMIC DNA]</scope>
    <source>
        <strain evidence="2 3">CBS 389.68</strain>
    </source>
</reference>
<accession>A0A4V6RHF8</accession>
<dbReference type="STRING" id="341454.A0A4V6RHF8"/>
<name>A0A4V6RHF8_9PEZI</name>
<dbReference type="InParanoid" id="A0A4V6RHF8"/>
<feature type="chain" id="PRO_5020799036" description="EGF-like domain-containing protein" evidence="1">
    <location>
        <begin position="21"/>
        <end position="119"/>
    </location>
</feature>
<evidence type="ECO:0008006" key="4">
    <source>
        <dbReference type="Google" id="ProtNLM"/>
    </source>
</evidence>
<protein>
    <recommendedName>
        <fullName evidence="4">EGF-like domain-containing protein</fullName>
    </recommendedName>
</protein>
<gene>
    <name evidence="2" type="ORF">EX30DRAFT_340354</name>
</gene>
<organism evidence="2 3">
    <name type="scientific">Ascodesmis nigricans</name>
    <dbReference type="NCBI Taxonomy" id="341454"/>
    <lineage>
        <taxon>Eukaryota</taxon>
        <taxon>Fungi</taxon>
        <taxon>Dikarya</taxon>
        <taxon>Ascomycota</taxon>
        <taxon>Pezizomycotina</taxon>
        <taxon>Pezizomycetes</taxon>
        <taxon>Pezizales</taxon>
        <taxon>Ascodesmidaceae</taxon>
        <taxon>Ascodesmis</taxon>
    </lineage>
</organism>
<evidence type="ECO:0000313" key="3">
    <source>
        <dbReference type="Proteomes" id="UP000298138"/>
    </source>
</evidence>
<evidence type="ECO:0000313" key="2">
    <source>
        <dbReference type="EMBL" id="TGZ81935.1"/>
    </source>
</evidence>
<keyword evidence="1" id="KW-0732">Signal</keyword>